<gene>
    <name evidence="2" type="ORF">FDV58_03005</name>
</gene>
<sequence>MQNIRHNAVFSERSSGETAMRMTVWLVTACALTLAAPARAERPDCGSFPDTRSRLTCYENVSRAPPEPEAATHSPGAHGKSMKMNARKRRHK</sequence>
<evidence type="ECO:0000256" key="1">
    <source>
        <dbReference type="SAM" id="MobiDB-lite"/>
    </source>
</evidence>
<dbReference type="EMBL" id="SZZP01000002">
    <property type="protein sequence ID" value="TKV83227.1"/>
    <property type="molecule type" value="Genomic_DNA"/>
</dbReference>
<proteinExistence type="predicted"/>
<dbReference type="RefSeq" id="WP_137476703.1">
    <property type="nucleotide sequence ID" value="NZ_SZZP01000002.1"/>
</dbReference>
<organism evidence="2 3">
    <name type="scientific">Bradyrhizobium elkanii</name>
    <dbReference type="NCBI Taxonomy" id="29448"/>
    <lineage>
        <taxon>Bacteria</taxon>
        <taxon>Pseudomonadati</taxon>
        <taxon>Pseudomonadota</taxon>
        <taxon>Alphaproteobacteria</taxon>
        <taxon>Hyphomicrobiales</taxon>
        <taxon>Nitrobacteraceae</taxon>
        <taxon>Bradyrhizobium</taxon>
    </lineage>
</organism>
<protein>
    <submittedName>
        <fullName evidence="2">Uncharacterized protein</fullName>
    </submittedName>
</protein>
<reference evidence="2 3" key="1">
    <citation type="submission" date="2019-05" db="EMBL/GenBank/DDBJ databases">
        <title>Draft Genome of Bradyrhizobium elkanii strain SEMIA 938, Used in Commercial Inoculants for Lupinus spp. in Brazil.</title>
        <authorList>
            <person name="Hungria M."/>
            <person name="Delamuta J.R.M."/>
            <person name="Ribeiro R.A."/>
            <person name="Nogueira M.A."/>
        </authorList>
    </citation>
    <scope>NUCLEOTIDE SEQUENCE [LARGE SCALE GENOMIC DNA]</scope>
    <source>
        <strain evidence="2 3">Semia 938</strain>
    </source>
</reference>
<comment type="caution">
    <text evidence="2">The sequence shown here is derived from an EMBL/GenBank/DDBJ whole genome shotgun (WGS) entry which is preliminary data.</text>
</comment>
<accession>A0A4U6S5U9</accession>
<dbReference type="Proteomes" id="UP000305095">
    <property type="component" value="Unassembled WGS sequence"/>
</dbReference>
<evidence type="ECO:0000313" key="2">
    <source>
        <dbReference type="EMBL" id="TKV83227.1"/>
    </source>
</evidence>
<evidence type="ECO:0000313" key="3">
    <source>
        <dbReference type="Proteomes" id="UP000305095"/>
    </source>
</evidence>
<name>A0A4U6S5U9_BRAEL</name>
<feature type="region of interest" description="Disordered" evidence="1">
    <location>
        <begin position="59"/>
        <end position="92"/>
    </location>
</feature>
<dbReference type="AlphaFoldDB" id="A0A4U6S5U9"/>